<dbReference type="PANTHER" id="PTHR23502">
    <property type="entry name" value="MAJOR FACILITATOR SUPERFAMILY"/>
    <property type="match status" value="1"/>
</dbReference>
<dbReference type="PANTHER" id="PTHR23502:SF4">
    <property type="entry name" value="MAJOR FACILITATOR SUPERFAMILY (MFS) PROFILE DOMAIN-CONTAINING PROTEIN-RELATED"/>
    <property type="match status" value="1"/>
</dbReference>
<feature type="region of interest" description="Disordered" evidence="7">
    <location>
        <begin position="421"/>
        <end position="495"/>
    </location>
</feature>
<proteinExistence type="predicted"/>
<dbReference type="Pfam" id="PF05988">
    <property type="entry name" value="DUF899"/>
    <property type="match status" value="1"/>
</dbReference>
<comment type="caution">
    <text evidence="10">The sequence shown here is derived from an EMBL/GenBank/DDBJ whole genome shotgun (WGS) entry which is preliminary data.</text>
</comment>
<dbReference type="InterPro" id="IPR020846">
    <property type="entry name" value="MFS_dom"/>
</dbReference>
<feature type="region of interest" description="Disordered" evidence="7">
    <location>
        <begin position="361"/>
        <end position="384"/>
    </location>
</feature>
<evidence type="ECO:0000256" key="2">
    <source>
        <dbReference type="ARBA" id="ARBA00022448"/>
    </source>
</evidence>
<evidence type="ECO:0000256" key="7">
    <source>
        <dbReference type="SAM" id="MobiDB-lite"/>
    </source>
</evidence>
<feature type="domain" description="Major facilitator superfamily (MFS) profile" evidence="9">
    <location>
        <begin position="159"/>
        <end position="731"/>
    </location>
</feature>
<keyword evidence="5 8" id="KW-0472">Membrane</keyword>
<evidence type="ECO:0000256" key="4">
    <source>
        <dbReference type="ARBA" id="ARBA00022989"/>
    </source>
</evidence>
<name>A0A8H4XPP6_9HYPO</name>
<dbReference type="GO" id="GO:0022857">
    <property type="term" value="F:transmembrane transporter activity"/>
    <property type="evidence" value="ECO:0007669"/>
    <property type="project" value="InterPro"/>
</dbReference>
<feature type="transmembrane region" description="Helical" evidence="8">
    <location>
        <begin position="613"/>
        <end position="634"/>
    </location>
</feature>
<dbReference type="InterPro" id="IPR010296">
    <property type="entry name" value="DUF899_thioredox"/>
</dbReference>
<feature type="transmembrane region" description="Helical" evidence="8">
    <location>
        <begin position="524"/>
        <end position="548"/>
    </location>
</feature>
<keyword evidence="11" id="KW-1185">Reference proteome</keyword>
<dbReference type="GO" id="GO:0005886">
    <property type="term" value="C:plasma membrane"/>
    <property type="evidence" value="ECO:0007669"/>
    <property type="project" value="TreeGrafter"/>
</dbReference>
<feature type="transmembrane region" description="Helical" evidence="8">
    <location>
        <begin position="201"/>
        <end position="220"/>
    </location>
</feature>
<organism evidence="10 11">
    <name type="scientific">Fusarium zealandicum</name>
    <dbReference type="NCBI Taxonomy" id="1053134"/>
    <lineage>
        <taxon>Eukaryota</taxon>
        <taxon>Fungi</taxon>
        <taxon>Dikarya</taxon>
        <taxon>Ascomycota</taxon>
        <taxon>Pezizomycotina</taxon>
        <taxon>Sordariomycetes</taxon>
        <taxon>Hypocreomycetidae</taxon>
        <taxon>Hypocreales</taxon>
        <taxon>Nectriaceae</taxon>
        <taxon>Fusarium</taxon>
        <taxon>Fusarium staphyleae species complex</taxon>
    </lineage>
</organism>
<dbReference type="Pfam" id="PF07690">
    <property type="entry name" value="MFS_1"/>
    <property type="match status" value="1"/>
</dbReference>
<reference evidence="10" key="2">
    <citation type="submission" date="2020-05" db="EMBL/GenBank/DDBJ databases">
        <authorList>
            <person name="Kim H.-S."/>
            <person name="Proctor R.H."/>
            <person name="Brown D.W."/>
        </authorList>
    </citation>
    <scope>NUCLEOTIDE SEQUENCE</scope>
    <source>
        <strain evidence="10">NRRL 22465</strain>
    </source>
</reference>
<dbReference type="AlphaFoldDB" id="A0A8H4XPP6"/>
<evidence type="ECO:0000256" key="6">
    <source>
        <dbReference type="ARBA" id="ARBA00023180"/>
    </source>
</evidence>
<comment type="subcellular location">
    <subcellularLocation>
        <location evidence="1">Membrane</location>
        <topology evidence="1">Multi-pass membrane protein</topology>
    </subcellularLocation>
</comment>
<feature type="transmembrane region" description="Helical" evidence="8">
    <location>
        <begin position="158"/>
        <end position="181"/>
    </location>
</feature>
<feature type="transmembrane region" description="Helical" evidence="8">
    <location>
        <begin position="708"/>
        <end position="729"/>
    </location>
</feature>
<dbReference type="FunFam" id="1.20.1720.10:FF:000009">
    <property type="entry name" value="MFS multidrug transporter"/>
    <property type="match status" value="1"/>
</dbReference>
<evidence type="ECO:0000313" key="11">
    <source>
        <dbReference type="Proteomes" id="UP000635477"/>
    </source>
</evidence>
<feature type="transmembrane region" description="Helical" evidence="8">
    <location>
        <begin position="225"/>
        <end position="242"/>
    </location>
</feature>
<accession>A0A8H4XPP6</accession>
<reference evidence="10" key="1">
    <citation type="journal article" date="2020" name="BMC Genomics">
        <title>Correction to: Identification and distribution of gene clusters required for synthesis of sphingolipid metabolism inhibitors in diverse species of the filamentous fungus Fusarium.</title>
        <authorList>
            <person name="Kim H.S."/>
            <person name="Lohmar J.M."/>
            <person name="Busman M."/>
            <person name="Brown D.W."/>
            <person name="Naumann T.A."/>
            <person name="Divon H.H."/>
            <person name="Lysoe E."/>
            <person name="Uhlig S."/>
            <person name="Proctor R.H."/>
        </authorList>
    </citation>
    <scope>NUCLEOTIDE SEQUENCE</scope>
    <source>
        <strain evidence="10">NRRL 22465</strain>
    </source>
</reference>
<dbReference type="Proteomes" id="UP000635477">
    <property type="component" value="Unassembled WGS sequence"/>
</dbReference>
<keyword evidence="6" id="KW-0325">Glycoprotein</keyword>
<protein>
    <recommendedName>
        <fullName evidence="9">Major facilitator superfamily (MFS) profile domain-containing protein</fullName>
    </recommendedName>
</protein>
<gene>
    <name evidence="10" type="ORF">FZEAL_497</name>
</gene>
<feature type="transmembrane region" description="Helical" evidence="8">
    <location>
        <begin position="254"/>
        <end position="277"/>
    </location>
</feature>
<feature type="transmembrane region" description="Helical" evidence="8">
    <location>
        <begin position="313"/>
        <end position="333"/>
    </location>
</feature>
<dbReference type="InterPro" id="IPR036259">
    <property type="entry name" value="MFS_trans_sf"/>
</dbReference>
<feature type="transmembrane region" description="Helical" evidence="8">
    <location>
        <begin position="640"/>
        <end position="664"/>
    </location>
</feature>
<evidence type="ECO:0000256" key="3">
    <source>
        <dbReference type="ARBA" id="ARBA00022692"/>
    </source>
</evidence>
<dbReference type="SUPFAM" id="SSF103473">
    <property type="entry name" value="MFS general substrate transporter"/>
    <property type="match status" value="1"/>
</dbReference>
<keyword evidence="3 8" id="KW-0812">Transmembrane</keyword>
<evidence type="ECO:0000313" key="10">
    <source>
        <dbReference type="EMBL" id="KAF4984285.1"/>
    </source>
</evidence>
<evidence type="ECO:0000256" key="5">
    <source>
        <dbReference type="ARBA" id="ARBA00023136"/>
    </source>
</evidence>
<feature type="transmembrane region" description="Helical" evidence="8">
    <location>
        <begin position="284"/>
        <end position="307"/>
    </location>
</feature>
<dbReference type="Gene3D" id="1.20.1720.10">
    <property type="entry name" value="Multidrug resistance protein D"/>
    <property type="match status" value="1"/>
</dbReference>
<feature type="transmembrane region" description="Helical" evidence="8">
    <location>
        <begin position="676"/>
        <end position="696"/>
    </location>
</feature>
<keyword evidence="4 8" id="KW-1133">Transmembrane helix</keyword>
<feature type="compositionally biased region" description="Polar residues" evidence="7">
    <location>
        <begin position="451"/>
        <end position="465"/>
    </location>
</feature>
<dbReference type="PROSITE" id="PS50850">
    <property type="entry name" value="MFS"/>
    <property type="match status" value="1"/>
</dbReference>
<dbReference type="InterPro" id="IPR011701">
    <property type="entry name" value="MFS"/>
</dbReference>
<evidence type="ECO:0000256" key="8">
    <source>
        <dbReference type="SAM" id="Phobius"/>
    </source>
</evidence>
<dbReference type="FunFam" id="1.20.1250.20:FF:000396">
    <property type="entry name" value="MFS general substrate transporter"/>
    <property type="match status" value="1"/>
</dbReference>
<keyword evidence="2" id="KW-0813">Transport</keyword>
<dbReference type="OrthoDB" id="4500315at2759"/>
<sequence>MSTEKPAVPKWRRFLGAGTKTAQKDVSWGPSKWSMGVLNDTKTIEVPGSVLLLAQNRNEPLGLRNVHARTSHSSIPAGFPVDTRRNSASSARAASHTGSHGEAHLEAHPEAHTEAHTGTPADQADEKKKTDDGTIILEPQPEDSANDPLNWPSWRRDLALLSLGFYCMLGGGTTPLIAAGFTDVAEDYDVHVEKVSLTTGLYMMGMGLGSVVFSPTAILYGKRPVYLGSAILFIATSLWAAWSPSFNSLLIARIFQGFAVSPVECLPSATIAEIFFLHERAFRIGIYTLLLLGGKNLVPLVSAVIIGGLGWRWAFWIMAMIVALSAILLFLFVPETFWDRTPHARHPSKRPSFLRRLSSRHKVPGTDSHLPTTDGVSDGPVFPASVLEKNDDAHVDGQQSPTSEAGHRNRNLHVGFAESGAANHEAGGPTDETSHTLSPVSPKAAMPAPDSSATGSESNANSFKTGPSLEREGVSASQIGGAPTGQAYTHHFRHQPPKSFRQQLKPWHGRLNNDSWFKAMLRPFVLFAYPAVLWSSAVYACSVGWLIVISESIAMIYRDPDNYGFDALQTGLVYISPFIGGILGTGVAGKVSDVIVKAMARRNGGLYEPEFRLVMAAPILVTTCIGLMGFGWSAEQKDHWMVPTAFFGIISFGCSLGSTTAITFCVDSYRQYAGEALVTLNFSKNILHGLVFSLFVTHWLTDDGPKMVYIWIGIIQLILMLLTIPMYIYGKRALTFGDGATLTDDLVDTGARDALAEQRRNLAMVRVDKDYTFQGPDDTSRLGLLDLFGESDQLVVYHFMFGPDDDEGCRGCCHAPECFPDTRHLDYKNTSFVCVSRAPSAKLEAFKRRGGWSWPRVVLQR</sequence>
<feature type="compositionally biased region" description="Low complexity" evidence="7">
    <location>
        <begin position="86"/>
        <end position="95"/>
    </location>
</feature>
<dbReference type="Gene3D" id="1.20.1250.20">
    <property type="entry name" value="MFS general substrate transporter like domains"/>
    <property type="match status" value="1"/>
</dbReference>
<evidence type="ECO:0000259" key="9">
    <source>
        <dbReference type="PROSITE" id="PS50850"/>
    </source>
</evidence>
<feature type="region of interest" description="Disordered" evidence="7">
    <location>
        <begin position="72"/>
        <end position="107"/>
    </location>
</feature>
<dbReference type="EMBL" id="JABEYC010000026">
    <property type="protein sequence ID" value="KAF4984285.1"/>
    <property type="molecule type" value="Genomic_DNA"/>
</dbReference>
<feature type="transmembrane region" description="Helical" evidence="8">
    <location>
        <begin position="568"/>
        <end position="592"/>
    </location>
</feature>
<evidence type="ECO:0000256" key="1">
    <source>
        <dbReference type="ARBA" id="ARBA00004141"/>
    </source>
</evidence>